<dbReference type="Gene3D" id="3.30.70.940">
    <property type="entry name" value="NusG, N-terminal domain"/>
    <property type="match status" value="1"/>
</dbReference>
<dbReference type="EMBL" id="JABZSQ010000169">
    <property type="protein sequence ID" value="MBF1415579.1"/>
    <property type="molecule type" value="Genomic_DNA"/>
</dbReference>
<evidence type="ECO:0000313" key="3">
    <source>
        <dbReference type="EMBL" id="MBF1415579.1"/>
    </source>
</evidence>
<organism evidence="3 4">
    <name type="scientific">Prevotella histicola</name>
    <dbReference type="NCBI Taxonomy" id="470565"/>
    <lineage>
        <taxon>Bacteria</taxon>
        <taxon>Pseudomonadati</taxon>
        <taxon>Bacteroidota</taxon>
        <taxon>Bacteroidia</taxon>
        <taxon>Bacteroidales</taxon>
        <taxon>Prevotellaceae</taxon>
        <taxon>Prevotella</taxon>
    </lineage>
</organism>
<dbReference type="Proteomes" id="UP000757461">
    <property type="component" value="Unassembled WGS sequence"/>
</dbReference>
<evidence type="ECO:0000313" key="4">
    <source>
        <dbReference type="Proteomes" id="UP000757461"/>
    </source>
</evidence>
<proteinExistence type="predicted"/>
<sequence>MAEATRYADEIIDDGFPWYAIRLFTTRQGEVKSYFEEQGFECFIPMQYVEAEGHDGRTHRTLRPDVNNLIFVKQSDEETTFRRVVQQADYKISVLRKAKDSREYSLIPHRQMYEFRLMCNPEVTMRKFLSIEQAQLKAGEEVYVKFGPFKGLSGRLVRSSKKYYLLKEVPGLGIMLKVSRWCCVPIEKKE</sequence>
<dbReference type="Pfam" id="PF02357">
    <property type="entry name" value="NusG"/>
    <property type="match status" value="1"/>
</dbReference>
<protein>
    <submittedName>
        <fullName evidence="3">UpxY family transcription antiterminator</fullName>
    </submittedName>
</protein>
<name>A0A930N7E2_9BACT</name>
<evidence type="ECO:0000256" key="1">
    <source>
        <dbReference type="ARBA" id="ARBA00023163"/>
    </source>
</evidence>
<comment type="caution">
    <text evidence="3">The sequence shown here is derived from an EMBL/GenBank/DDBJ whole genome shotgun (WGS) entry which is preliminary data.</text>
</comment>
<dbReference type="NCBIfam" id="NF033644">
    <property type="entry name" value="antiterm_UpxY"/>
    <property type="match status" value="1"/>
</dbReference>
<reference evidence="3" key="1">
    <citation type="submission" date="2020-04" db="EMBL/GenBank/DDBJ databases">
        <title>Deep metagenomics examines the oral microbiome during advanced dental caries in children, revealing novel taxa and co-occurrences with host molecules.</title>
        <authorList>
            <person name="Baker J.L."/>
            <person name="Morton J.T."/>
            <person name="Dinis M."/>
            <person name="Alvarez R."/>
            <person name="Tran N.C."/>
            <person name="Knight R."/>
            <person name="Edlund A."/>
        </authorList>
    </citation>
    <scope>NUCLEOTIDE SEQUENCE</scope>
    <source>
        <strain evidence="3">JCVI_25_bin.9</strain>
    </source>
</reference>
<dbReference type="SUPFAM" id="SSF82679">
    <property type="entry name" value="N-utilization substance G protein NusG, N-terminal domain"/>
    <property type="match status" value="1"/>
</dbReference>
<dbReference type="InterPro" id="IPR036735">
    <property type="entry name" value="NGN_dom_sf"/>
</dbReference>
<evidence type="ECO:0000259" key="2">
    <source>
        <dbReference type="Pfam" id="PF02357"/>
    </source>
</evidence>
<dbReference type="AlphaFoldDB" id="A0A930N7E2"/>
<feature type="domain" description="NusG-like N-terminal" evidence="2">
    <location>
        <begin position="18"/>
        <end position="115"/>
    </location>
</feature>
<keyword evidence="1" id="KW-0804">Transcription</keyword>
<accession>A0A930N7E2</accession>
<dbReference type="GO" id="GO:0006354">
    <property type="term" value="P:DNA-templated transcription elongation"/>
    <property type="evidence" value="ECO:0007669"/>
    <property type="project" value="InterPro"/>
</dbReference>
<gene>
    <name evidence="3" type="ORF">HXN33_08380</name>
</gene>
<dbReference type="InterPro" id="IPR006645">
    <property type="entry name" value="NGN-like_dom"/>
</dbReference>
<dbReference type="CDD" id="cd09895">
    <property type="entry name" value="NGN_SP_UpxY"/>
    <property type="match status" value="1"/>
</dbReference>